<accession>A0ABV7ECN5</accession>
<dbReference type="RefSeq" id="WP_336917745.1">
    <property type="nucleotide sequence ID" value="NZ_JBANRN010000002.1"/>
</dbReference>
<reference evidence="2" key="1">
    <citation type="journal article" date="2019" name="Int. J. Syst. Evol. Microbiol.">
        <title>The Global Catalogue of Microorganisms (GCM) 10K type strain sequencing project: providing services to taxonomists for standard genome sequencing and annotation.</title>
        <authorList>
            <consortium name="The Broad Institute Genomics Platform"/>
            <consortium name="The Broad Institute Genome Sequencing Center for Infectious Disease"/>
            <person name="Wu L."/>
            <person name="Ma J."/>
        </authorList>
    </citation>
    <scope>NUCLEOTIDE SEQUENCE [LARGE SCALE GENOMIC DNA]</scope>
    <source>
        <strain evidence="2">KCTC 52606</strain>
    </source>
</reference>
<organism evidence="1 2">
    <name type="scientific">Alteraurantiacibacter lauratis</name>
    <dbReference type="NCBI Taxonomy" id="2054627"/>
    <lineage>
        <taxon>Bacteria</taxon>
        <taxon>Pseudomonadati</taxon>
        <taxon>Pseudomonadota</taxon>
        <taxon>Alphaproteobacteria</taxon>
        <taxon>Sphingomonadales</taxon>
        <taxon>Erythrobacteraceae</taxon>
        <taxon>Alteraurantiacibacter</taxon>
    </lineage>
</organism>
<evidence type="ECO:0000313" key="1">
    <source>
        <dbReference type="EMBL" id="MFC3100494.1"/>
    </source>
</evidence>
<comment type="caution">
    <text evidence="1">The sequence shown here is derived from an EMBL/GenBank/DDBJ whole genome shotgun (WGS) entry which is preliminary data.</text>
</comment>
<evidence type="ECO:0000313" key="2">
    <source>
        <dbReference type="Proteomes" id="UP001595378"/>
    </source>
</evidence>
<dbReference type="Proteomes" id="UP001595378">
    <property type="component" value="Unassembled WGS sequence"/>
</dbReference>
<dbReference type="EMBL" id="JBHRSU010000005">
    <property type="protein sequence ID" value="MFC3100494.1"/>
    <property type="molecule type" value="Genomic_DNA"/>
</dbReference>
<sequence>MMLLFGAGAAAVFMRRRRRGKFGGETGEDGTREAA</sequence>
<proteinExistence type="predicted"/>
<gene>
    <name evidence="1" type="ORF">ACFODK_06275</name>
</gene>
<name>A0ABV7ECN5_9SPHN</name>
<protein>
    <recommendedName>
        <fullName evidence="3">LPXTG cell wall anchor domain-containing protein</fullName>
    </recommendedName>
</protein>
<keyword evidence="2" id="KW-1185">Reference proteome</keyword>
<evidence type="ECO:0008006" key="3">
    <source>
        <dbReference type="Google" id="ProtNLM"/>
    </source>
</evidence>